<feature type="domain" description="Sodium/calcium exchanger membrane region" evidence="6">
    <location>
        <begin position="220"/>
        <end position="362"/>
    </location>
</feature>
<dbReference type="PANTHER" id="PTHR37958:SF1">
    <property type="entry name" value="SODIUM-POTASSIUM_PROTON ANTIPORTER CHAA"/>
    <property type="match status" value="1"/>
</dbReference>
<feature type="transmembrane region" description="Helical" evidence="5">
    <location>
        <begin position="344"/>
        <end position="363"/>
    </location>
</feature>
<feature type="transmembrane region" description="Helical" evidence="5">
    <location>
        <begin position="12"/>
        <end position="29"/>
    </location>
</feature>
<keyword evidence="2 5" id="KW-0812">Transmembrane</keyword>
<feature type="transmembrane region" description="Helical" evidence="5">
    <location>
        <begin position="131"/>
        <end position="153"/>
    </location>
</feature>
<keyword evidence="8" id="KW-1185">Reference proteome</keyword>
<evidence type="ECO:0000313" key="7">
    <source>
        <dbReference type="EMBL" id="MBZ2208079.1"/>
    </source>
</evidence>
<feature type="transmembrane region" description="Helical" evidence="5">
    <location>
        <begin position="35"/>
        <end position="55"/>
    </location>
</feature>
<name>A0ABS7SPS3_9BURK</name>
<evidence type="ECO:0000259" key="6">
    <source>
        <dbReference type="Pfam" id="PF01699"/>
    </source>
</evidence>
<evidence type="ECO:0000256" key="2">
    <source>
        <dbReference type="ARBA" id="ARBA00022692"/>
    </source>
</evidence>
<dbReference type="Proteomes" id="UP000809349">
    <property type="component" value="Unassembled WGS sequence"/>
</dbReference>
<dbReference type="InterPro" id="IPR052946">
    <property type="entry name" value="Alkaline_pH_Ca-Antiporter"/>
</dbReference>
<reference evidence="7 8" key="1">
    <citation type="submission" date="2021-08" db="EMBL/GenBank/DDBJ databases">
        <title>Massilia sp. R798.</title>
        <authorList>
            <person name="Baek J.H."/>
            <person name="Jung H.S."/>
            <person name="Kim K.R."/>
            <person name="Jeon C.O."/>
        </authorList>
    </citation>
    <scope>NUCLEOTIDE SEQUENCE [LARGE SCALE GENOMIC DNA]</scope>
    <source>
        <strain evidence="7 8">R798</strain>
    </source>
</reference>
<feature type="transmembrane region" description="Helical" evidence="5">
    <location>
        <begin position="216"/>
        <end position="238"/>
    </location>
</feature>
<keyword evidence="4 5" id="KW-0472">Membrane</keyword>
<protein>
    <submittedName>
        <fullName evidence="7">Ionic transporter y4hA</fullName>
    </submittedName>
</protein>
<dbReference type="Pfam" id="PF01699">
    <property type="entry name" value="Na_Ca_ex"/>
    <property type="match status" value="2"/>
</dbReference>
<evidence type="ECO:0000256" key="1">
    <source>
        <dbReference type="ARBA" id="ARBA00004141"/>
    </source>
</evidence>
<feature type="transmembrane region" description="Helical" evidence="5">
    <location>
        <begin position="165"/>
        <end position="187"/>
    </location>
</feature>
<sequence length="364" mass="37080">MKISHTLPRWSIAAPIICWILLAGLAAGAGDAFGIYYMAVLVAGLFGGVLAAVFHAEVVAHKVGEPYGTLVLALAVTAIEVALIVSLMIAGGEATSGLARDTVFAAVMIILNGMVGLCILAGAGRHGEQTFGLYGVSAALATLAAISVLTMVLPNYTTTTVGPSYSASQLAFIAVISLVLYGTFVLVQTVRHRDYFLPEAAPGDEDVHAPPPPAKLAWISAALLLTCLAGVVLLAKALSPTLEAAVIAAGAPKALVGIIIAAVVLLPEGIAAYQAARANRLQTSLNLALGSALASIGLTIPAVAIVSLATGWTLSLGIDVKSTVLLGLSIIVATLSLGTGRTTVMQGTVHLVIFVVYLFTTIVP</sequence>
<accession>A0ABS7SPS3</accession>
<proteinExistence type="predicted"/>
<evidence type="ECO:0000256" key="3">
    <source>
        <dbReference type="ARBA" id="ARBA00022989"/>
    </source>
</evidence>
<comment type="caution">
    <text evidence="7">The sequence shown here is derived from an EMBL/GenBank/DDBJ whole genome shotgun (WGS) entry which is preliminary data.</text>
</comment>
<dbReference type="InterPro" id="IPR004837">
    <property type="entry name" value="NaCa_Exmemb"/>
</dbReference>
<organism evidence="7 8">
    <name type="scientific">Massilia soli</name>
    <dbReference type="NCBI Taxonomy" id="2792854"/>
    <lineage>
        <taxon>Bacteria</taxon>
        <taxon>Pseudomonadati</taxon>
        <taxon>Pseudomonadota</taxon>
        <taxon>Betaproteobacteria</taxon>
        <taxon>Burkholderiales</taxon>
        <taxon>Oxalobacteraceae</taxon>
        <taxon>Telluria group</taxon>
        <taxon>Massilia</taxon>
    </lineage>
</organism>
<gene>
    <name evidence="7" type="ORF">I4X03_012480</name>
</gene>
<dbReference type="PANTHER" id="PTHR37958">
    <property type="entry name" value="SODIUM-POTASSIUM/PROTON ANTIPORTER CHAA"/>
    <property type="match status" value="1"/>
</dbReference>
<dbReference type="EMBL" id="JAFBIL020000004">
    <property type="protein sequence ID" value="MBZ2208079.1"/>
    <property type="molecule type" value="Genomic_DNA"/>
</dbReference>
<keyword evidence="3 5" id="KW-1133">Transmembrane helix</keyword>
<evidence type="ECO:0000256" key="4">
    <source>
        <dbReference type="ARBA" id="ARBA00023136"/>
    </source>
</evidence>
<feature type="domain" description="Sodium/calcium exchanger membrane region" evidence="6">
    <location>
        <begin position="35"/>
        <end position="189"/>
    </location>
</feature>
<feature type="transmembrane region" description="Helical" evidence="5">
    <location>
        <begin position="244"/>
        <end position="266"/>
    </location>
</feature>
<feature type="transmembrane region" description="Helical" evidence="5">
    <location>
        <begin position="103"/>
        <end position="124"/>
    </location>
</feature>
<feature type="transmembrane region" description="Helical" evidence="5">
    <location>
        <begin position="67"/>
        <end position="91"/>
    </location>
</feature>
<comment type="subcellular location">
    <subcellularLocation>
        <location evidence="1">Membrane</location>
        <topology evidence="1">Multi-pass membrane protein</topology>
    </subcellularLocation>
</comment>
<feature type="transmembrane region" description="Helical" evidence="5">
    <location>
        <begin position="320"/>
        <end position="337"/>
    </location>
</feature>
<dbReference type="RefSeq" id="WP_223468553.1">
    <property type="nucleotide sequence ID" value="NZ_JAFBIL020000004.1"/>
</dbReference>
<feature type="transmembrane region" description="Helical" evidence="5">
    <location>
        <begin position="287"/>
        <end position="314"/>
    </location>
</feature>
<evidence type="ECO:0000313" key="8">
    <source>
        <dbReference type="Proteomes" id="UP000809349"/>
    </source>
</evidence>
<evidence type="ECO:0000256" key="5">
    <source>
        <dbReference type="SAM" id="Phobius"/>
    </source>
</evidence>